<dbReference type="InterPro" id="IPR014984">
    <property type="entry name" value="HopJ"/>
</dbReference>
<gene>
    <name evidence="1" type="ORF">SAMN05421760_105241</name>
</gene>
<dbReference type="Gene3D" id="3.20.160.10">
    <property type="entry name" value="vpa0580 domain like"/>
    <property type="match status" value="1"/>
</dbReference>
<protein>
    <submittedName>
        <fullName evidence="1">HopJ type III effector protein</fullName>
    </submittedName>
</protein>
<reference evidence="2" key="1">
    <citation type="submission" date="2017-01" db="EMBL/GenBank/DDBJ databases">
        <authorList>
            <person name="Varghese N."/>
            <person name="Submissions S."/>
        </authorList>
    </citation>
    <scope>NUCLEOTIDE SEQUENCE [LARGE SCALE GENOMIC DNA]</scope>
    <source>
        <strain evidence="2">DSM 22306</strain>
    </source>
</reference>
<dbReference type="RefSeq" id="WP_054340346.1">
    <property type="nucleotide sequence ID" value="NZ_FTOE01000005.1"/>
</dbReference>
<name>A0A1N7M7M8_9GAMM</name>
<evidence type="ECO:0000313" key="2">
    <source>
        <dbReference type="Proteomes" id="UP000185999"/>
    </source>
</evidence>
<dbReference type="Pfam" id="PF08888">
    <property type="entry name" value="HopJ"/>
    <property type="match status" value="1"/>
</dbReference>
<dbReference type="Proteomes" id="UP000185999">
    <property type="component" value="Unassembled WGS sequence"/>
</dbReference>
<dbReference type="AlphaFoldDB" id="A0A1N7M7M8"/>
<keyword evidence="2" id="KW-1185">Reference proteome</keyword>
<sequence>MTLESFIAQLNATGQVEFEDTMAIINTLFDYTPTPFSNGLGDTNISNPAGQNEGSCKIFAFAQLTQLSKEQTLECFGRFYQDVLKTPQGEDHTNIRNFMRDGWQGIEFEGQALTAKLL</sequence>
<organism evidence="1 2">
    <name type="scientific">Neptunomonas antarctica</name>
    <dbReference type="NCBI Taxonomy" id="619304"/>
    <lineage>
        <taxon>Bacteria</taxon>
        <taxon>Pseudomonadati</taxon>
        <taxon>Pseudomonadota</taxon>
        <taxon>Gammaproteobacteria</taxon>
        <taxon>Oceanospirillales</taxon>
        <taxon>Oceanospirillaceae</taxon>
        <taxon>Neptunomonas</taxon>
    </lineage>
</organism>
<evidence type="ECO:0000313" key="1">
    <source>
        <dbReference type="EMBL" id="SIS82074.1"/>
    </source>
</evidence>
<dbReference type="InterPro" id="IPR038604">
    <property type="entry name" value="HopJ_sf"/>
</dbReference>
<dbReference type="EMBL" id="FTOE01000005">
    <property type="protein sequence ID" value="SIS82074.1"/>
    <property type="molecule type" value="Genomic_DNA"/>
</dbReference>
<dbReference type="STRING" id="619304.SAMN05421760_105241"/>
<dbReference type="OrthoDB" id="9790826at2"/>
<proteinExistence type="predicted"/>
<accession>A0A1N7M7M8</accession>